<dbReference type="GO" id="GO:0008270">
    <property type="term" value="F:zinc ion binding"/>
    <property type="evidence" value="ECO:0007669"/>
    <property type="project" value="UniProtKB-KW"/>
</dbReference>
<keyword evidence="1" id="KW-0175">Coiled coil</keyword>
<keyword evidence="4" id="KW-1185">Reference proteome</keyword>
<feature type="coiled-coil region" evidence="1">
    <location>
        <begin position="141"/>
        <end position="197"/>
    </location>
</feature>
<dbReference type="Gene3D" id="2.40.10.500">
    <property type="match status" value="1"/>
</dbReference>
<dbReference type="OrthoDB" id="6043843at2759"/>
<protein>
    <recommendedName>
        <fullName evidence="5">B box-type domain-containing protein</fullName>
    </recommendedName>
</protein>
<dbReference type="InterPro" id="IPR050952">
    <property type="entry name" value="TRIM-NHL_E3_ligases"/>
</dbReference>
<proteinExistence type="predicted"/>
<sequence length="550" mass="62491">MCPVLQLFGVQIVRLFFVKHVQAITVEVKLQKGHQTIALDDYKKLPSFIVDIKSSCEKHDEKFYFYCKFHGDPCCVKCIKYNNKDCRYFDPLDDVLRDIKTSAKVSNLDKEFDILLENFQTVVKYLNFRITTLHENKTESVKKIQNLRSAINKKLDEIEKEIVDDLSLEINKMKLKFDQFNTEIENKKKVIQNLQNDLSRMTMYATDFQIYVGLQFLEKSISTEVRYLHDLQRKGQLDDIRIESKLPSHLKCLTNIIRTFGTAVSHSPPCPLKLKTSGEYQVHLSAPTLLTIESIQPKLKTTFKIPISSKDIEIYGSQVLPDGRILILDAASKRLLLFSKDGDYIKNVICLEGEPSGICYIKGNLIAVTIHFEQTIFFIDISQDNITKTIKVTDECYGIDSNGETLVVNLVGSEVIKLLTLDLDGNILSAVNVPGMFTICTALYKNNMLCTDWNDNLISCYSNNGILLWTHQHEDIREPFGITVDKHGFVFVACRGNDQIIVLSEDGKTSKTILSNENGIDSPHAISIDKTSSTLLVTNYSNGDAYVFDI</sequence>
<feature type="signal peptide" evidence="2">
    <location>
        <begin position="1"/>
        <end position="23"/>
    </location>
</feature>
<evidence type="ECO:0000313" key="3">
    <source>
        <dbReference type="EMBL" id="CAC5413853.1"/>
    </source>
</evidence>
<dbReference type="AlphaFoldDB" id="A0A6J8E1G1"/>
<dbReference type="PANTHER" id="PTHR24104">
    <property type="entry name" value="E3 UBIQUITIN-PROTEIN LIGASE NHLRC1-RELATED"/>
    <property type="match status" value="1"/>
</dbReference>
<evidence type="ECO:0008006" key="5">
    <source>
        <dbReference type="Google" id="ProtNLM"/>
    </source>
</evidence>
<dbReference type="EMBL" id="CACVKT020008252">
    <property type="protein sequence ID" value="CAC5413853.1"/>
    <property type="molecule type" value="Genomic_DNA"/>
</dbReference>
<evidence type="ECO:0000256" key="2">
    <source>
        <dbReference type="SAM" id="SignalP"/>
    </source>
</evidence>
<keyword evidence="2" id="KW-0732">Signal</keyword>
<gene>
    <name evidence="3" type="ORF">MCOR_46710</name>
</gene>
<organism evidence="3 4">
    <name type="scientific">Mytilus coruscus</name>
    <name type="common">Sea mussel</name>
    <dbReference type="NCBI Taxonomy" id="42192"/>
    <lineage>
        <taxon>Eukaryota</taxon>
        <taxon>Metazoa</taxon>
        <taxon>Spiralia</taxon>
        <taxon>Lophotrochozoa</taxon>
        <taxon>Mollusca</taxon>
        <taxon>Bivalvia</taxon>
        <taxon>Autobranchia</taxon>
        <taxon>Pteriomorphia</taxon>
        <taxon>Mytilida</taxon>
        <taxon>Mytiloidea</taxon>
        <taxon>Mytilidae</taxon>
        <taxon>Mytilinae</taxon>
        <taxon>Mytilus</taxon>
    </lineage>
</organism>
<dbReference type="Proteomes" id="UP000507470">
    <property type="component" value="Unassembled WGS sequence"/>
</dbReference>
<accession>A0A6J8E1G1</accession>
<evidence type="ECO:0000313" key="4">
    <source>
        <dbReference type="Proteomes" id="UP000507470"/>
    </source>
</evidence>
<dbReference type="SUPFAM" id="SSF101898">
    <property type="entry name" value="NHL repeat"/>
    <property type="match status" value="1"/>
</dbReference>
<dbReference type="PANTHER" id="PTHR24104:SF25">
    <property type="entry name" value="PROTEIN LIN-41"/>
    <property type="match status" value="1"/>
</dbReference>
<feature type="chain" id="PRO_5026724546" description="B box-type domain-containing protein" evidence="2">
    <location>
        <begin position="24"/>
        <end position="550"/>
    </location>
</feature>
<reference evidence="3 4" key="1">
    <citation type="submission" date="2020-06" db="EMBL/GenBank/DDBJ databases">
        <authorList>
            <person name="Li R."/>
            <person name="Bekaert M."/>
        </authorList>
    </citation>
    <scope>NUCLEOTIDE SEQUENCE [LARGE SCALE GENOMIC DNA]</scope>
    <source>
        <strain evidence="4">wild</strain>
    </source>
</reference>
<evidence type="ECO:0000256" key="1">
    <source>
        <dbReference type="SAM" id="Coils"/>
    </source>
</evidence>
<dbReference type="Gene3D" id="2.120.10.30">
    <property type="entry name" value="TolB, C-terminal domain"/>
    <property type="match status" value="1"/>
</dbReference>
<name>A0A6J8E1G1_MYTCO</name>
<dbReference type="InterPro" id="IPR011042">
    <property type="entry name" value="6-blade_b-propeller_TolB-like"/>
</dbReference>